<dbReference type="OrthoDB" id="26681at2759"/>
<dbReference type="AlphaFoldDB" id="A0A9Q0R736"/>
<evidence type="ECO:0000313" key="2">
    <source>
        <dbReference type="Proteomes" id="UP001149090"/>
    </source>
</evidence>
<dbReference type="PANTHER" id="PTHR13743:SF123">
    <property type="entry name" value="PROTEIN FAN"/>
    <property type="match status" value="1"/>
</dbReference>
<dbReference type="PANTHER" id="PTHR13743">
    <property type="entry name" value="BEIGE/BEACH-RELATED"/>
    <property type="match status" value="1"/>
</dbReference>
<comment type="caution">
    <text evidence="1">The sequence shown here is derived from an EMBL/GenBank/DDBJ whole genome shotgun (WGS) entry which is preliminary data.</text>
</comment>
<dbReference type="InterPro" id="IPR013320">
    <property type="entry name" value="ConA-like_dom_sf"/>
</dbReference>
<name>A0A9Q0R736_ANAIG</name>
<keyword evidence="2" id="KW-1185">Reference proteome</keyword>
<reference evidence="1" key="1">
    <citation type="submission" date="2022-10" db="EMBL/GenBank/DDBJ databases">
        <title>Novel sulphate-reducing endosymbionts in the free-living metamonad Anaeramoeba.</title>
        <authorList>
            <person name="Jerlstrom-Hultqvist J."/>
            <person name="Cepicka I."/>
            <person name="Gallot-Lavallee L."/>
            <person name="Salas-Leiva D."/>
            <person name="Curtis B.A."/>
            <person name="Zahonova K."/>
            <person name="Pipaliya S."/>
            <person name="Dacks J."/>
            <person name="Roger A.J."/>
        </authorList>
    </citation>
    <scope>NUCLEOTIDE SEQUENCE</scope>
    <source>
        <strain evidence="1">BMAN</strain>
    </source>
</reference>
<dbReference type="Gene3D" id="2.60.120.200">
    <property type="match status" value="1"/>
</dbReference>
<sequence>MLLFELYSDSEKNNLFEDLLDIFIKICTKSIHNCFCCSKELLSEFLLDLFPTFVSKEKIQQKIVNLITVLLSRNLKTSNLKRIISFLQQSSSLRITDLFVQALKMMTKVSSYEPKFFFDFNGINSNLNIQSKSKWPPSSGYSFLGWIRLESFPHKGNQKNAKEPKLTIFSFDNSKSKFKLFITKKQAPHKMAKDKHQLSSHNIEDLEAVEMQNEETISVSFNYTVKFNNTKESSAIQTEIPMRKWIFISLVHKSSFLSSNGDLSLFIDSRMVKTLSQRYPKTSEIVQARIGSKTNLKHFFFGQMGSIYLFNKALKEEQIHAIYSLKPNYSYSFVPIEWAFDTDPNFVSSKILSENLNRKLFLKISAQYCNQDVCYDYNAKTNSCIQKMEMDHVVIIKITNIFEGIFKIGGVVTMLPFFLKFDNMINENLNENLNENYK</sequence>
<accession>A0A9Q0R736</accession>
<protein>
    <submittedName>
        <fullName evidence="1">Uncharacterized protein</fullName>
    </submittedName>
</protein>
<organism evidence="1 2">
    <name type="scientific">Anaeramoeba ignava</name>
    <name type="common">Anaerobic marine amoeba</name>
    <dbReference type="NCBI Taxonomy" id="1746090"/>
    <lineage>
        <taxon>Eukaryota</taxon>
        <taxon>Metamonada</taxon>
        <taxon>Anaeramoebidae</taxon>
        <taxon>Anaeramoeba</taxon>
    </lineage>
</organism>
<gene>
    <name evidence="1" type="ORF">M0811_12322</name>
</gene>
<dbReference type="InterPro" id="IPR050865">
    <property type="entry name" value="BEACH_Domain"/>
</dbReference>
<dbReference type="EMBL" id="JAPDFW010000116">
    <property type="protein sequence ID" value="KAJ5068339.1"/>
    <property type="molecule type" value="Genomic_DNA"/>
</dbReference>
<evidence type="ECO:0000313" key="1">
    <source>
        <dbReference type="EMBL" id="KAJ5068339.1"/>
    </source>
</evidence>
<dbReference type="SUPFAM" id="SSF49899">
    <property type="entry name" value="Concanavalin A-like lectins/glucanases"/>
    <property type="match status" value="1"/>
</dbReference>
<proteinExistence type="predicted"/>
<dbReference type="Proteomes" id="UP001149090">
    <property type="component" value="Unassembled WGS sequence"/>
</dbReference>